<dbReference type="RefSeq" id="WP_105909012.1">
    <property type="nucleotide sequence ID" value="NZ_NXGJ01000004.1"/>
</dbReference>
<dbReference type="AlphaFoldDB" id="A0A2S9SNK8"/>
<dbReference type="PANTHER" id="PTHR43861:SF6">
    <property type="entry name" value="METHYLTRANSFERASE TYPE 11"/>
    <property type="match status" value="1"/>
</dbReference>
<evidence type="ECO:0000313" key="2">
    <source>
        <dbReference type="Proteomes" id="UP000239065"/>
    </source>
</evidence>
<evidence type="ECO:0000313" key="1">
    <source>
        <dbReference type="EMBL" id="PRM88152.1"/>
    </source>
</evidence>
<dbReference type="EMBL" id="NXGJ01000004">
    <property type="protein sequence ID" value="PRM88152.1"/>
    <property type="molecule type" value="Genomic_DNA"/>
</dbReference>
<gene>
    <name evidence="1" type="ORF">CJ669_05215</name>
</gene>
<dbReference type="Proteomes" id="UP000239065">
    <property type="component" value="Unassembled WGS sequence"/>
</dbReference>
<dbReference type="Gene3D" id="3.40.50.150">
    <property type="entry name" value="Vaccinia Virus protein VP39"/>
    <property type="match status" value="1"/>
</dbReference>
<dbReference type="CDD" id="cd02440">
    <property type="entry name" value="AdoMet_MTases"/>
    <property type="match status" value="1"/>
</dbReference>
<dbReference type="Pfam" id="PF13489">
    <property type="entry name" value="Methyltransf_23"/>
    <property type="match status" value="1"/>
</dbReference>
<accession>A0A2S9SNK8</accession>
<dbReference type="InterPro" id="IPR029063">
    <property type="entry name" value="SAM-dependent_MTases_sf"/>
</dbReference>
<name>A0A2S9SNK8_9BACT</name>
<evidence type="ECO:0008006" key="3">
    <source>
        <dbReference type="Google" id="ProtNLM"/>
    </source>
</evidence>
<protein>
    <recommendedName>
        <fullName evidence="3">Class I SAM-dependent methyltransferase</fullName>
    </recommendedName>
</protein>
<dbReference type="PANTHER" id="PTHR43861">
    <property type="entry name" value="TRANS-ACONITATE 2-METHYLTRANSFERASE-RELATED"/>
    <property type="match status" value="1"/>
</dbReference>
<proteinExistence type="predicted"/>
<dbReference type="SUPFAM" id="SSF53335">
    <property type="entry name" value="S-adenosyl-L-methionine-dependent methyltransferases"/>
    <property type="match status" value="1"/>
</dbReference>
<comment type="caution">
    <text evidence="1">The sequence shown here is derived from an EMBL/GenBank/DDBJ whole genome shotgun (WGS) entry which is preliminary data.</text>
</comment>
<reference evidence="1 2" key="1">
    <citation type="submission" date="2017-09" db="EMBL/GenBank/DDBJ databases">
        <title>Reassesment of A. cryaerophilus.</title>
        <authorList>
            <person name="Perez-Cataluna A."/>
            <person name="Collado L."/>
            <person name="Salgado O."/>
            <person name="Lefinanco V."/>
            <person name="Figueras M.J."/>
        </authorList>
    </citation>
    <scope>NUCLEOTIDE SEQUENCE [LARGE SCALE GENOMIC DNA]</scope>
    <source>
        <strain evidence="1 2">LMG 9861</strain>
    </source>
</reference>
<sequence>MIDDNNIEIVPCPWCGSRKNTKWCEDEVPFVTVQCNDCKVVYVKNRLNENGRIEYYKNYNTEKHQAQEKSILRDDMYKIENSLVAGFLKGGDILDVGCGGAFFLDSFDSEKYNKHGVEYGDDGFKVASLKYPNKISQGEFPLLDNIEDNSMDLVIFRGVLEHVVNPKDYLQKANRVLRDGGYIFITATPNLNSLCADLFRDKFNQHIPAEHIIHFSDEHFKDYLKELGFNLVSERVYYLETPYANIYEDAKKITKAIQLKEKGEKIDFKSPAWYGNMMTLLFKKED</sequence>
<organism evidence="1 2">
    <name type="scientific">Aliarcobacter cryaerophilus</name>
    <dbReference type="NCBI Taxonomy" id="28198"/>
    <lineage>
        <taxon>Bacteria</taxon>
        <taxon>Pseudomonadati</taxon>
        <taxon>Campylobacterota</taxon>
        <taxon>Epsilonproteobacteria</taxon>
        <taxon>Campylobacterales</taxon>
        <taxon>Arcobacteraceae</taxon>
        <taxon>Aliarcobacter</taxon>
    </lineage>
</organism>